<dbReference type="Proteomes" id="UP000824890">
    <property type="component" value="Unassembled WGS sequence"/>
</dbReference>
<feature type="region of interest" description="Disordered" evidence="1">
    <location>
        <begin position="118"/>
        <end position="205"/>
    </location>
</feature>
<evidence type="ECO:0000259" key="2">
    <source>
        <dbReference type="Pfam" id="PF14111"/>
    </source>
</evidence>
<feature type="domain" description="DUF4283" evidence="2">
    <location>
        <begin position="247"/>
        <end position="327"/>
    </location>
</feature>
<evidence type="ECO:0000256" key="1">
    <source>
        <dbReference type="SAM" id="MobiDB-lite"/>
    </source>
</evidence>
<keyword evidence="4" id="KW-1185">Reference proteome</keyword>
<sequence length="707" mass="75670">NPWLSPSGLAAVLNPSSSTPGGPPPKPPVPPDPLAIAFGDFPPLSSSPTKPSASITIHPTVHSQITFASTTLPAKDLISTTADQPNGSDVTMEDSVDLTQTTSRSEIDTVAQAIEPSFTILPPKPSSPIITNRASGLPRNPTTSSRFSPSITLNPTLPAPTIPAETLPSATTPSSSENFIPPSNPPHPSNRNKNSNPPKSLPNNSQSYAAKAKLLSDRSLKRVAPTTISPGGKPRVHVPDAVFESGAALHKEYVVGSFLGKMPDYGPIQSVLNYMWGKGSKLEIHLQPLKHSMLVRVPNDFIRSKILEKKLWYVDTSMFYVSQWGSNTTESYPEITSIPLWAHLRGIPFDLRTKVGLSHAAGLVGEPIETDDYTKNVSSLNIAHVKVEADLTKLLPYEGELVRENGEIITIGIDYPWVPPSCTHCRRIGHITKNCIYPPAKDQTPTAENDGSTPPVPIPSINLQGFSPNVMMEPPAVVAAVSDQSEAIEESAVVSLPPVLESDSQAAVDYITDSLLPLSESVLPPPTTLVTNVLEISPPQPFIFSSLPSFPITSTPPLLPVHTLSSSTPPPSPPSSSALLSPTTVSFASDPALASVVVSLAAVRAPLSNSYIAKKQASLFNSPLISLPPAFFDKSSASWKASTTQIKSPSIPPPSFRNSRLHRQCYRSVDSIAAAMNRTVKNRINSLREVNPVAASSMFQFWIRSPT</sequence>
<accession>A0ABQ8DEV4</accession>
<feature type="non-terminal residue" evidence="3">
    <location>
        <position position="1"/>
    </location>
</feature>
<comment type="caution">
    <text evidence="3">The sequence shown here is derived from an EMBL/GenBank/DDBJ whole genome shotgun (WGS) entry which is preliminary data.</text>
</comment>
<name>A0ABQ8DEV4_BRANA</name>
<gene>
    <name evidence="3" type="ORF">HID58_019564</name>
</gene>
<dbReference type="EMBL" id="JAGKQM010000005">
    <property type="protein sequence ID" value="KAH0927308.1"/>
    <property type="molecule type" value="Genomic_DNA"/>
</dbReference>
<reference evidence="3 4" key="1">
    <citation type="submission" date="2021-05" db="EMBL/GenBank/DDBJ databases">
        <title>Genome Assembly of Synthetic Allotetraploid Brassica napus Reveals Homoeologous Exchanges between Subgenomes.</title>
        <authorList>
            <person name="Davis J.T."/>
        </authorList>
    </citation>
    <scope>NUCLEOTIDE SEQUENCE [LARGE SCALE GENOMIC DNA]</scope>
    <source>
        <strain evidence="4">cv. Da-Ae</strain>
        <tissue evidence="3">Seedling</tissue>
    </source>
</reference>
<proteinExistence type="predicted"/>
<dbReference type="InterPro" id="IPR025558">
    <property type="entry name" value="DUF4283"/>
</dbReference>
<dbReference type="PANTHER" id="PTHR31286">
    <property type="entry name" value="GLYCINE-RICH CELL WALL STRUCTURAL PROTEIN 1.8-LIKE"/>
    <property type="match status" value="1"/>
</dbReference>
<protein>
    <recommendedName>
        <fullName evidence="2">DUF4283 domain-containing protein</fullName>
    </recommendedName>
</protein>
<feature type="compositionally biased region" description="Polar residues" evidence="1">
    <location>
        <begin position="44"/>
        <end position="55"/>
    </location>
</feature>
<feature type="compositionally biased region" description="Polar residues" evidence="1">
    <location>
        <begin position="168"/>
        <end position="177"/>
    </location>
</feature>
<feature type="compositionally biased region" description="Polar residues" evidence="1">
    <location>
        <begin position="128"/>
        <end position="155"/>
    </location>
</feature>
<organism evidence="3 4">
    <name type="scientific">Brassica napus</name>
    <name type="common">Rape</name>
    <dbReference type="NCBI Taxonomy" id="3708"/>
    <lineage>
        <taxon>Eukaryota</taxon>
        <taxon>Viridiplantae</taxon>
        <taxon>Streptophyta</taxon>
        <taxon>Embryophyta</taxon>
        <taxon>Tracheophyta</taxon>
        <taxon>Spermatophyta</taxon>
        <taxon>Magnoliopsida</taxon>
        <taxon>eudicotyledons</taxon>
        <taxon>Gunneridae</taxon>
        <taxon>Pentapetalae</taxon>
        <taxon>rosids</taxon>
        <taxon>malvids</taxon>
        <taxon>Brassicales</taxon>
        <taxon>Brassicaceae</taxon>
        <taxon>Brassiceae</taxon>
        <taxon>Brassica</taxon>
    </lineage>
</organism>
<dbReference type="InterPro" id="IPR040256">
    <property type="entry name" value="At4g02000-like"/>
</dbReference>
<feature type="compositionally biased region" description="Pro residues" evidence="1">
    <location>
        <begin position="21"/>
        <end position="33"/>
    </location>
</feature>
<feature type="compositionally biased region" description="Low complexity" evidence="1">
    <location>
        <begin position="189"/>
        <end position="205"/>
    </location>
</feature>
<feature type="region of interest" description="Disordered" evidence="1">
    <location>
        <begin position="1"/>
        <end position="55"/>
    </location>
</feature>
<evidence type="ECO:0000313" key="4">
    <source>
        <dbReference type="Proteomes" id="UP000824890"/>
    </source>
</evidence>
<dbReference type="Pfam" id="PF14111">
    <property type="entry name" value="DUF4283"/>
    <property type="match status" value="1"/>
</dbReference>
<feature type="compositionally biased region" description="Polar residues" evidence="1">
    <location>
        <begin position="79"/>
        <end position="89"/>
    </location>
</feature>
<feature type="region of interest" description="Disordered" evidence="1">
    <location>
        <begin position="79"/>
        <end position="104"/>
    </location>
</feature>
<dbReference type="PANTHER" id="PTHR31286:SF90">
    <property type="entry name" value="DUF4283 DOMAIN-CONTAINING PROTEIN"/>
    <property type="match status" value="1"/>
</dbReference>
<evidence type="ECO:0000313" key="3">
    <source>
        <dbReference type="EMBL" id="KAH0927308.1"/>
    </source>
</evidence>